<evidence type="ECO:0000259" key="10">
    <source>
        <dbReference type="Pfam" id="PF10475"/>
    </source>
</evidence>
<keyword evidence="7" id="KW-0175">Coiled coil</keyword>
<dbReference type="GO" id="GO:0000938">
    <property type="term" value="C:GARP complex"/>
    <property type="evidence" value="ECO:0007669"/>
    <property type="project" value="InterPro"/>
</dbReference>
<proteinExistence type="inferred from homology"/>
<dbReference type="InterPro" id="IPR019515">
    <property type="entry name" value="VPS54_N"/>
</dbReference>
<evidence type="ECO:0000256" key="5">
    <source>
        <dbReference type="ARBA" id="ARBA00022927"/>
    </source>
</evidence>
<dbReference type="GO" id="GO:0005829">
    <property type="term" value="C:cytosol"/>
    <property type="evidence" value="ECO:0007669"/>
    <property type="project" value="GOC"/>
</dbReference>
<feature type="compositionally biased region" description="Acidic residues" evidence="8">
    <location>
        <begin position="503"/>
        <end position="522"/>
    </location>
</feature>
<dbReference type="GO" id="GO:0019905">
    <property type="term" value="F:syntaxin binding"/>
    <property type="evidence" value="ECO:0007669"/>
    <property type="project" value="TreeGrafter"/>
</dbReference>
<dbReference type="EMBL" id="CAJFCW020000005">
    <property type="protein sequence ID" value="CAG9120860.1"/>
    <property type="molecule type" value="Genomic_DNA"/>
</dbReference>
<keyword evidence="5" id="KW-0653">Protein transport</keyword>
<dbReference type="Gene3D" id="1.20.1280.130">
    <property type="match status" value="1"/>
</dbReference>
<keyword evidence="12" id="KW-1185">Reference proteome</keyword>
<evidence type="ECO:0000256" key="2">
    <source>
        <dbReference type="ARBA" id="ARBA00009150"/>
    </source>
</evidence>
<dbReference type="Proteomes" id="UP000783686">
    <property type="component" value="Unassembled WGS sequence"/>
</dbReference>
<keyword evidence="4" id="KW-0813">Transport</keyword>
<evidence type="ECO:0000256" key="1">
    <source>
        <dbReference type="ARBA" id="ARBA00004601"/>
    </source>
</evidence>
<sequence>MLRRVCMNYTQDLSSVLTDSRRTKTEATVFFTRHWGDGFVPKKEIPPSSHIPKVNADTFKHYLATTAKKHKHYLKSKRALRKALALHSRDVNLTSSDVPSLFLSSDFTLKDPSTFESVFLEPLEGSIDRTASDAELKKLFAGSVSSSRPSLSRAPSTSSVVSSQSSQIAPDSTDRSYRPYQVLHNKLEYYHDVVGGLLNNELSDKGEEFWKTVNSYGTLNEELADALDKVKEMRNYLNTVKTKVYDRTQHILALQRGRENRIKLLSRLEDIALLRDAQATVQMLLNQSDYPKALECIETAQEVLRSELKGVVCFRHLSSQLNELHKAIGKMLLDEFVTIIQREFGRPIEKEGDAAYQESQLQIITHGLIRCDEYKFMTILRSEIVEAVKMTIRTVVKNRLVECEAMIADYDPSLSLGEQMRQMSFNQWLDTLEAIFMSLYYLCMRVSSIQSMILDNADRVHSIRQLRKKNSALESKSSTAQEPKIANGHINRSEKGEKKVNIEEDNEEIDEENDKEGEEEAESNGVKEENGKGEGEKEEMKAKHDEVKEKVDETKETNKEIKKKQEEMKENGKEVKETGENHEQSKQNGDILTENGQMNMQNGLAKDQNGLKNGTQSNFAVAFLSQPCRSLEQLKEAAPFLIEHAILAAEERVSKRLGNKYKDKFLERCTSDQFCQFESLVRSFIKQSRSLVSTSSVLSLSNGSEGLTPQRSPLIGTIQLQTAKFIISFQESCKQKLSHVLDVEKWRPTEVPYHFQKIIDDFLENGVLRDSSSTSTTESSSTVTSPEPEEPKLYLELGNEQYCTVGACLLMIKIMAQYCTVLAHFNQSGPELVIHLVGLLKHFNSRTCQLILGAGAMQLVGLKTISVKTLGLTVRCLQLVSRFIPLVKTEFLNALPADKQNLGRRFDLTLRDYADHIDEIYNKLVLVVDQHLLSGLEQWTLSSNTPSNAFQHIIRQIGKFYNGFSSVMPPKDTTLLLRRIHENFKVHLAEKMIQKGISPHDALNYGMAVQEFNYYMENMRSLPDCLEFPDDSLASLPL</sequence>
<dbReference type="InterPro" id="IPR039745">
    <property type="entry name" value="Vps54"/>
</dbReference>
<dbReference type="EMBL" id="CAJFDH010000005">
    <property type="protein sequence ID" value="CAD5225421.1"/>
    <property type="molecule type" value="Genomic_DNA"/>
</dbReference>
<organism evidence="11 12">
    <name type="scientific">Bursaphelenchus okinawaensis</name>
    <dbReference type="NCBI Taxonomy" id="465554"/>
    <lineage>
        <taxon>Eukaryota</taxon>
        <taxon>Metazoa</taxon>
        <taxon>Ecdysozoa</taxon>
        <taxon>Nematoda</taxon>
        <taxon>Chromadorea</taxon>
        <taxon>Rhabditida</taxon>
        <taxon>Tylenchina</taxon>
        <taxon>Tylenchomorpha</taxon>
        <taxon>Aphelenchoidea</taxon>
        <taxon>Aphelenchoididae</taxon>
        <taxon>Bursaphelenchus</taxon>
    </lineage>
</organism>
<feature type="region of interest" description="Disordered" evidence="8">
    <location>
        <begin position="469"/>
        <end position="587"/>
    </location>
</feature>
<dbReference type="Pfam" id="PF10475">
    <property type="entry name" value="Vps54_N"/>
    <property type="match status" value="1"/>
</dbReference>
<feature type="domain" description="Vacuolar protein sorting-associated protein 54 N-terminal" evidence="10">
    <location>
        <begin position="176"/>
        <end position="340"/>
    </location>
</feature>
<dbReference type="PANTHER" id="PTHR12965:SF0">
    <property type="entry name" value="VACUOLAR PROTEIN SORTING-ASSOCIATED PROTEIN 54"/>
    <property type="match status" value="1"/>
</dbReference>
<dbReference type="InterPro" id="IPR012501">
    <property type="entry name" value="Vps54_C"/>
</dbReference>
<evidence type="ECO:0000259" key="9">
    <source>
        <dbReference type="Pfam" id="PF07928"/>
    </source>
</evidence>
<feature type="compositionally biased region" description="Basic and acidic residues" evidence="8">
    <location>
        <begin position="525"/>
        <end position="585"/>
    </location>
</feature>
<comment type="similarity">
    <text evidence="2">Belongs to the VPS54 family.</text>
</comment>
<feature type="region of interest" description="Disordered" evidence="8">
    <location>
        <begin position="145"/>
        <end position="175"/>
    </location>
</feature>
<dbReference type="Pfam" id="PF07928">
    <property type="entry name" value="Vps54"/>
    <property type="match status" value="1"/>
</dbReference>
<evidence type="ECO:0000313" key="12">
    <source>
        <dbReference type="Proteomes" id="UP000614601"/>
    </source>
</evidence>
<name>A0A811LB41_9BILA</name>
<feature type="compositionally biased region" description="Low complexity" evidence="8">
    <location>
        <begin position="145"/>
        <end position="167"/>
    </location>
</feature>
<reference evidence="11" key="1">
    <citation type="submission" date="2020-09" db="EMBL/GenBank/DDBJ databases">
        <authorList>
            <person name="Kikuchi T."/>
        </authorList>
    </citation>
    <scope>NUCLEOTIDE SEQUENCE</scope>
    <source>
        <strain evidence="11">SH1</strain>
    </source>
</reference>
<dbReference type="GO" id="GO:0042147">
    <property type="term" value="P:retrograde transport, endosome to Golgi"/>
    <property type="evidence" value="ECO:0007669"/>
    <property type="project" value="InterPro"/>
</dbReference>
<evidence type="ECO:0000256" key="4">
    <source>
        <dbReference type="ARBA" id="ARBA00022448"/>
    </source>
</evidence>
<dbReference type="GO" id="GO:0015031">
    <property type="term" value="P:protein transport"/>
    <property type="evidence" value="ECO:0007669"/>
    <property type="project" value="UniProtKB-KW"/>
</dbReference>
<dbReference type="Gene3D" id="6.10.250.860">
    <property type="match status" value="1"/>
</dbReference>
<feature type="compositionally biased region" description="Basic and acidic residues" evidence="8">
    <location>
        <begin position="491"/>
        <end position="502"/>
    </location>
</feature>
<dbReference type="GO" id="GO:0006896">
    <property type="term" value="P:Golgi to vacuole transport"/>
    <property type="evidence" value="ECO:0007669"/>
    <property type="project" value="TreeGrafter"/>
</dbReference>
<dbReference type="PANTHER" id="PTHR12965">
    <property type="entry name" value="VACUOLAR PROTEIN SORTING 54"/>
    <property type="match status" value="1"/>
</dbReference>
<protein>
    <recommendedName>
        <fullName evidence="3">Vacuolar protein sorting-associated protein 54</fullName>
    </recommendedName>
</protein>
<evidence type="ECO:0000313" key="11">
    <source>
        <dbReference type="EMBL" id="CAD5225421.1"/>
    </source>
</evidence>
<dbReference type="AlphaFoldDB" id="A0A811LB41"/>
<evidence type="ECO:0000256" key="8">
    <source>
        <dbReference type="SAM" id="MobiDB-lite"/>
    </source>
</evidence>
<dbReference type="OrthoDB" id="10259024at2759"/>
<feature type="compositionally biased region" description="Low complexity" evidence="8">
    <location>
        <begin position="771"/>
        <end position="786"/>
    </location>
</feature>
<comment type="subcellular location">
    <subcellularLocation>
        <location evidence="1">Golgi apparatus</location>
        <location evidence="1">trans-Golgi network</location>
    </subcellularLocation>
</comment>
<evidence type="ECO:0000256" key="7">
    <source>
        <dbReference type="ARBA" id="ARBA00023054"/>
    </source>
</evidence>
<feature type="region of interest" description="Disordered" evidence="8">
    <location>
        <begin position="770"/>
        <end position="789"/>
    </location>
</feature>
<evidence type="ECO:0000256" key="6">
    <source>
        <dbReference type="ARBA" id="ARBA00023034"/>
    </source>
</evidence>
<feature type="compositionally biased region" description="Polar residues" evidence="8">
    <location>
        <begin position="472"/>
        <end position="481"/>
    </location>
</feature>
<evidence type="ECO:0000256" key="3">
    <source>
        <dbReference type="ARBA" id="ARBA00017665"/>
    </source>
</evidence>
<gene>
    <name evidence="11" type="ORF">BOKJ2_LOCUS11570</name>
</gene>
<accession>A0A811LB41</accession>
<keyword evidence="6" id="KW-0333">Golgi apparatus</keyword>
<comment type="caution">
    <text evidence="11">The sequence shown here is derived from an EMBL/GenBank/DDBJ whole genome shotgun (WGS) entry which is preliminary data.</text>
</comment>
<feature type="domain" description="Vacuolar protein sorting-associated protein 54 C-terminal" evidence="9">
    <location>
        <begin position="799"/>
        <end position="929"/>
    </location>
</feature>
<dbReference type="Proteomes" id="UP000614601">
    <property type="component" value="Unassembled WGS sequence"/>
</dbReference>